<evidence type="ECO:0000313" key="2">
    <source>
        <dbReference type="EMBL" id="MBU2713148.1"/>
    </source>
</evidence>
<comment type="caution">
    <text evidence="2">The sequence shown here is derived from an EMBL/GenBank/DDBJ whole genome shotgun (WGS) entry which is preliminary data.</text>
</comment>
<reference evidence="2 3" key="1">
    <citation type="submission" date="2021-04" db="EMBL/GenBank/DDBJ databases">
        <authorList>
            <person name="Pira H."/>
            <person name="Risdian C."/>
            <person name="Wink J."/>
        </authorList>
    </citation>
    <scope>NUCLEOTIDE SEQUENCE [LARGE SCALE GENOMIC DNA]</scope>
    <source>
        <strain evidence="2 3">WH53</strain>
    </source>
</reference>
<dbReference type="Proteomes" id="UP000690515">
    <property type="component" value="Unassembled WGS sequence"/>
</dbReference>
<gene>
    <name evidence="2" type="ORF">KCG35_18945</name>
</gene>
<evidence type="ECO:0000256" key="1">
    <source>
        <dbReference type="SAM" id="MobiDB-lite"/>
    </source>
</evidence>
<proteinExistence type="predicted"/>
<feature type="region of interest" description="Disordered" evidence="1">
    <location>
        <begin position="154"/>
        <end position="181"/>
    </location>
</feature>
<keyword evidence="3" id="KW-1185">Reference proteome</keyword>
<sequence>MIRKIPALLLALGIHMLFAQYYVDGKQHEVIQKGFPKRNALKYRYFYNKKECRDYIREVFAKSWYAKENLLKLPLLSHCDSQENLENTFVKLVMEKKLEVTLDCPIEMPATIKPRYVQKEIVLPKPPPVPEPKGECLDFKIVVEVAGNKINDGQRLSLSEDNKGRQSLQNPQAVAGEPSKHRSLVSFKKIPEEPRSVFLQVAMKGEPPLRLKLLDTATPVDEKQEKECWEHILVPLKPLGYITDALRRDQADLLPDEGWVYVFWKGKLWRELKVIKGLSFRDVRVEYYRHQRHGQLIKVNGDLRPALGMQLNTIWVPYKLNGELQQAANGVYLLFSMTQWSWDKISEFENDSAKLQQAATSVEQLTSYEQGQHFDHPTGAVGPIATALTHQVKTEEEQDLDEQAIPRISKHPKLLDRQRNTKIPAVYLKAIDKRLIMHFETDCHAPIDRNDLFELRAHDGSWQHASKPTLKTSEAVDGTQKQWIELIFHDVPEGQKLNLQQTSRVECETPFIIIKDKTYKELRRPAKTTSS</sequence>
<dbReference type="RefSeq" id="WP_215821434.1">
    <property type="nucleotide sequence ID" value="NZ_JAGSOY010000063.1"/>
</dbReference>
<name>A0ABS5ZH82_9GAMM</name>
<protein>
    <submittedName>
        <fullName evidence="2">Uncharacterized protein</fullName>
    </submittedName>
</protein>
<organism evidence="2 3">
    <name type="scientific">Zooshikella harenae</name>
    <dbReference type="NCBI Taxonomy" id="2827238"/>
    <lineage>
        <taxon>Bacteria</taxon>
        <taxon>Pseudomonadati</taxon>
        <taxon>Pseudomonadota</taxon>
        <taxon>Gammaproteobacteria</taxon>
        <taxon>Oceanospirillales</taxon>
        <taxon>Zooshikellaceae</taxon>
        <taxon>Zooshikella</taxon>
    </lineage>
</organism>
<dbReference type="CDD" id="cd20705">
    <property type="entry name" value="MIX_I"/>
    <property type="match status" value="1"/>
</dbReference>
<dbReference type="EMBL" id="JAGSOY010000063">
    <property type="protein sequence ID" value="MBU2713148.1"/>
    <property type="molecule type" value="Genomic_DNA"/>
</dbReference>
<evidence type="ECO:0000313" key="3">
    <source>
        <dbReference type="Proteomes" id="UP000690515"/>
    </source>
</evidence>
<accession>A0ABS5ZH82</accession>